<dbReference type="EMBL" id="ML208591">
    <property type="protein sequence ID" value="TFK62307.1"/>
    <property type="molecule type" value="Genomic_DNA"/>
</dbReference>
<keyword evidence="2" id="KW-1185">Reference proteome</keyword>
<reference evidence="1 2" key="1">
    <citation type="journal article" date="2019" name="Nat. Ecol. Evol.">
        <title>Megaphylogeny resolves global patterns of mushroom evolution.</title>
        <authorList>
            <person name="Varga T."/>
            <person name="Krizsan K."/>
            <person name="Foldi C."/>
            <person name="Dima B."/>
            <person name="Sanchez-Garcia M."/>
            <person name="Sanchez-Ramirez S."/>
            <person name="Szollosi G.J."/>
            <person name="Szarkandi J.G."/>
            <person name="Papp V."/>
            <person name="Albert L."/>
            <person name="Andreopoulos W."/>
            <person name="Angelini C."/>
            <person name="Antonin V."/>
            <person name="Barry K.W."/>
            <person name="Bougher N.L."/>
            <person name="Buchanan P."/>
            <person name="Buyck B."/>
            <person name="Bense V."/>
            <person name="Catcheside P."/>
            <person name="Chovatia M."/>
            <person name="Cooper J."/>
            <person name="Damon W."/>
            <person name="Desjardin D."/>
            <person name="Finy P."/>
            <person name="Geml J."/>
            <person name="Haridas S."/>
            <person name="Hughes K."/>
            <person name="Justo A."/>
            <person name="Karasinski D."/>
            <person name="Kautmanova I."/>
            <person name="Kiss B."/>
            <person name="Kocsube S."/>
            <person name="Kotiranta H."/>
            <person name="LaButti K.M."/>
            <person name="Lechner B.E."/>
            <person name="Liimatainen K."/>
            <person name="Lipzen A."/>
            <person name="Lukacs Z."/>
            <person name="Mihaltcheva S."/>
            <person name="Morgado L.N."/>
            <person name="Niskanen T."/>
            <person name="Noordeloos M.E."/>
            <person name="Ohm R.A."/>
            <person name="Ortiz-Santana B."/>
            <person name="Ovrebo C."/>
            <person name="Racz N."/>
            <person name="Riley R."/>
            <person name="Savchenko A."/>
            <person name="Shiryaev A."/>
            <person name="Soop K."/>
            <person name="Spirin V."/>
            <person name="Szebenyi C."/>
            <person name="Tomsovsky M."/>
            <person name="Tulloss R.E."/>
            <person name="Uehling J."/>
            <person name="Grigoriev I.V."/>
            <person name="Vagvolgyi C."/>
            <person name="Papp T."/>
            <person name="Martin F.M."/>
            <person name="Miettinen O."/>
            <person name="Hibbett D.S."/>
            <person name="Nagy L.G."/>
        </authorList>
    </citation>
    <scope>NUCLEOTIDE SEQUENCE [LARGE SCALE GENOMIC DNA]</scope>
    <source>
        <strain evidence="1 2">NL-1719</strain>
    </source>
</reference>
<sequence length="292" mass="32300">MPSLFYKRQVQLNDAYRDTIAALAFSEDGTHLASASLEGRLCIWSVSASEARFVICGDVGFLSVVWINEQTLLAGMQDGLLMYVNFTGANLLRATGWEAHIHPVERLGLCDTKLASGAHSQVFIWRVDTSGKQCTQRRELDSPPKAGASWELPVIVTGLHWAPSINPNALIVSYKDHNTMDSQWGVQGNVPCILLYVSRSQTASLRYSSLSPDHALLVVPNLTTGFEIWDTGLNTPVRKLIHEDTESRLFRPVNFIHRGHAVVGGIAPGWAGIWDLKTERFIHGLEHPGQSF</sequence>
<organism evidence="1 2">
    <name type="scientific">Pluteus cervinus</name>
    <dbReference type="NCBI Taxonomy" id="181527"/>
    <lineage>
        <taxon>Eukaryota</taxon>
        <taxon>Fungi</taxon>
        <taxon>Dikarya</taxon>
        <taxon>Basidiomycota</taxon>
        <taxon>Agaricomycotina</taxon>
        <taxon>Agaricomycetes</taxon>
        <taxon>Agaricomycetidae</taxon>
        <taxon>Agaricales</taxon>
        <taxon>Pluteineae</taxon>
        <taxon>Pluteaceae</taxon>
        <taxon>Pluteus</taxon>
    </lineage>
</organism>
<evidence type="ECO:0000313" key="1">
    <source>
        <dbReference type="EMBL" id="TFK62307.1"/>
    </source>
</evidence>
<proteinExistence type="predicted"/>
<name>A0ACD3A9M3_9AGAR</name>
<accession>A0ACD3A9M3</accession>
<dbReference type="Proteomes" id="UP000308600">
    <property type="component" value="Unassembled WGS sequence"/>
</dbReference>
<gene>
    <name evidence="1" type="ORF">BDN72DRAFT_777237</name>
</gene>
<evidence type="ECO:0000313" key="2">
    <source>
        <dbReference type="Proteomes" id="UP000308600"/>
    </source>
</evidence>
<protein>
    <submittedName>
        <fullName evidence="1">WD40 repeat-like protein</fullName>
    </submittedName>
</protein>